<name>A0A918Q0M3_9ACTN</name>
<comment type="caution">
    <text evidence="3">The sequence shown here is derived from an EMBL/GenBank/DDBJ whole genome shotgun (WGS) entry which is preliminary data.</text>
</comment>
<feature type="region of interest" description="Disordered" evidence="1">
    <location>
        <begin position="34"/>
        <end position="73"/>
    </location>
</feature>
<evidence type="ECO:0000313" key="4">
    <source>
        <dbReference type="Proteomes" id="UP000622166"/>
    </source>
</evidence>
<keyword evidence="4" id="KW-1185">Reference proteome</keyword>
<dbReference type="SUPFAM" id="SSF49482">
    <property type="entry name" value="Aromatic compound dioxygenase"/>
    <property type="match status" value="1"/>
</dbReference>
<feature type="signal peptide" evidence="2">
    <location>
        <begin position="1"/>
        <end position="26"/>
    </location>
</feature>
<reference evidence="3" key="2">
    <citation type="submission" date="2020-09" db="EMBL/GenBank/DDBJ databases">
        <authorList>
            <person name="Sun Q."/>
            <person name="Ohkuma M."/>
        </authorList>
    </citation>
    <scope>NUCLEOTIDE SEQUENCE</scope>
    <source>
        <strain evidence="3">JCM 4815</strain>
    </source>
</reference>
<accession>A0A918Q0M3</accession>
<dbReference type="GO" id="GO:0005506">
    <property type="term" value="F:iron ion binding"/>
    <property type="evidence" value="ECO:0007669"/>
    <property type="project" value="InterPro"/>
</dbReference>
<evidence type="ECO:0000256" key="1">
    <source>
        <dbReference type="SAM" id="MobiDB-lite"/>
    </source>
</evidence>
<keyword evidence="2" id="KW-0732">Signal</keyword>
<dbReference type="RefSeq" id="WP_373299597.1">
    <property type="nucleotide sequence ID" value="NZ_BMVW01000014.1"/>
</dbReference>
<organism evidence="3 4">
    <name type="scientific">Streptomyces poonensis</name>
    <dbReference type="NCBI Taxonomy" id="68255"/>
    <lineage>
        <taxon>Bacteria</taxon>
        <taxon>Bacillati</taxon>
        <taxon>Actinomycetota</taxon>
        <taxon>Actinomycetes</taxon>
        <taxon>Kitasatosporales</taxon>
        <taxon>Streptomycetaceae</taxon>
        <taxon>Streptomyces</taxon>
    </lineage>
</organism>
<evidence type="ECO:0000256" key="2">
    <source>
        <dbReference type="SAM" id="SignalP"/>
    </source>
</evidence>
<dbReference type="AlphaFoldDB" id="A0A918Q0M3"/>
<proteinExistence type="predicted"/>
<reference evidence="3" key="1">
    <citation type="journal article" date="2014" name="Int. J. Syst. Evol. Microbiol.">
        <title>Complete genome sequence of Corynebacterium casei LMG S-19264T (=DSM 44701T), isolated from a smear-ripened cheese.</title>
        <authorList>
            <consortium name="US DOE Joint Genome Institute (JGI-PGF)"/>
            <person name="Walter F."/>
            <person name="Albersmeier A."/>
            <person name="Kalinowski J."/>
            <person name="Ruckert C."/>
        </authorList>
    </citation>
    <scope>NUCLEOTIDE SEQUENCE</scope>
    <source>
        <strain evidence="3">JCM 4815</strain>
    </source>
</reference>
<feature type="chain" id="PRO_5037709594" evidence="2">
    <location>
        <begin position="27"/>
        <end position="115"/>
    </location>
</feature>
<dbReference type="EMBL" id="BMVW01000014">
    <property type="protein sequence ID" value="GGZ29622.1"/>
    <property type="molecule type" value="Genomic_DNA"/>
</dbReference>
<evidence type="ECO:0000313" key="3">
    <source>
        <dbReference type="EMBL" id="GGZ29622.1"/>
    </source>
</evidence>
<sequence>MPRAALAATAAIPVAVVAVAGGPALARTAVTTGTAPELTPSCDDGDHPTPKQLEGPSFRPNSPRRTSLLEPGLTGTPLTVTGYVFGRAWTEGRAPLDGSRALLAGRRMPGRRLSL</sequence>
<protein>
    <submittedName>
        <fullName evidence="3">Uncharacterized protein</fullName>
    </submittedName>
</protein>
<dbReference type="InterPro" id="IPR015889">
    <property type="entry name" value="Intradiol_dOase_core"/>
</dbReference>
<dbReference type="Proteomes" id="UP000622166">
    <property type="component" value="Unassembled WGS sequence"/>
</dbReference>
<dbReference type="Gene3D" id="2.60.130.10">
    <property type="entry name" value="Aromatic compound dioxygenase"/>
    <property type="match status" value="1"/>
</dbReference>
<gene>
    <name evidence="3" type="ORF">GCM10010365_57480</name>
</gene>
<dbReference type="GO" id="GO:0016702">
    <property type="term" value="F:oxidoreductase activity, acting on single donors with incorporation of molecular oxygen, incorporation of two atoms of oxygen"/>
    <property type="evidence" value="ECO:0007669"/>
    <property type="project" value="InterPro"/>
</dbReference>